<dbReference type="Pfam" id="PF13817">
    <property type="entry name" value="DDE_Tnp_IS66_C"/>
    <property type="match status" value="1"/>
</dbReference>
<dbReference type="InterPro" id="IPR039552">
    <property type="entry name" value="IS66_C"/>
</dbReference>
<sequence>MQPRLNTAGSMSDDMGRDRSKYLTVKLRETQRIRRPNRSNNVLKRFKRLHGPFKTGGARFQMMADSCLRHDRTDEIVSQQVRPYFFVYQISCTNRNGSRWRATECLFVLADQGILESRMQGKLARPVWGWGPGETPGPTPLSVGSPRASQRAAILTSLIASCKNLQVEPWAYLKDTLKKRVQYPSQAELTDLLPDRWLAQNPSHQ</sequence>
<dbReference type="Proteomes" id="UP000315471">
    <property type="component" value="Unassembled WGS sequence"/>
</dbReference>
<protein>
    <recommendedName>
        <fullName evidence="1">Transposase IS66 C-terminal domain-containing protein</fullName>
    </recommendedName>
</protein>
<reference evidence="2 3" key="1">
    <citation type="submission" date="2019-02" db="EMBL/GenBank/DDBJ databases">
        <title>Deep-cultivation of Planctomycetes and their phenomic and genomic characterization uncovers novel biology.</title>
        <authorList>
            <person name="Wiegand S."/>
            <person name="Jogler M."/>
            <person name="Boedeker C."/>
            <person name="Pinto D."/>
            <person name="Vollmers J."/>
            <person name="Rivas-Marin E."/>
            <person name="Kohn T."/>
            <person name="Peeters S.H."/>
            <person name="Heuer A."/>
            <person name="Rast P."/>
            <person name="Oberbeckmann S."/>
            <person name="Bunk B."/>
            <person name="Jeske O."/>
            <person name="Meyerdierks A."/>
            <person name="Storesund J.E."/>
            <person name="Kallscheuer N."/>
            <person name="Luecker S."/>
            <person name="Lage O.M."/>
            <person name="Pohl T."/>
            <person name="Merkel B.J."/>
            <person name="Hornburger P."/>
            <person name="Mueller R.-W."/>
            <person name="Bruemmer F."/>
            <person name="Labrenz M."/>
            <person name="Spormann A.M."/>
            <person name="Op Den Camp H."/>
            <person name="Overmann J."/>
            <person name="Amann R."/>
            <person name="Jetten M.S.M."/>
            <person name="Mascher T."/>
            <person name="Medema M.H."/>
            <person name="Devos D.P."/>
            <person name="Kaster A.-K."/>
            <person name="Ovreas L."/>
            <person name="Rohde M."/>
            <person name="Galperin M.Y."/>
            <person name="Jogler C."/>
        </authorList>
    </citation>
    <scope>NUCLEOTIDE SEQUENCE [LARGE SCALE GENOMIC DNA]</scope>
    <source>
        <strain evidence="2 3">Q31b</strain>
    </source>
</reference>
<proteinExistence type="predicted"/>
<organism evidence="2 3">
    <name type="scientific">Novipirellula aureliae</name>
    <dbReference type="NCBI Taxonomy" id="2527966"/>
    <lineage>
        <taxon>Bacteria</taxon>
        <taxon>Pseudomonadati</taxon>
        <taxon>Planctomycetota</taxon>
        <taxon>Planctomycetia</taxon>
        <taxon>Pirellulales</taxon>
        <taxon>Pirellulaceae</taxon>
        <taxon>Novipirellula</taxon>
    </lineage>
</organism>
<comment type="caution">
    <text evidence="2">The sequence shown here is derived from an EMBL/GenBank/DDBJ whole genome shotgun (WGS) entry which is preliminary data.</text>
</comment>
<evidence type="ECO:0000259" key="1">
    <source>
        <dbReference type="Pfam" id="PF13817"/>
    </source>
</evidence>
<name>A0A5C6DUU0_9BACT</name>
<dbReference type="EMBL" id="SJPY01000005">
    <property type="protein sequence ID" value="TWU40034.1"/>
    <property type="molecule type" value="Genomic_DNA"/>
</dbReference>
<dbReference type="AlphaFoldDB" id="A0A5C6DUU0"/>
<gene>
    <name evidence="2" type="ORF">Q31b_33780</name>
</gene>
<accession>A0A5C6DUU0</accession>
<evidence type="ECO:0000313" key="3">
    <source>
        <dbReference type="Proteomes" id="UP000315471"/>
    </source>
</evidence>
<evidence type="ECO:0000313" key="2">
    <source>
        <dbReference type="EMBL" id="TWU40034.1"/>
    </source>
</evidence>
<keyword evidence="3" id="KW-1185">Reference proteome</keyword>
<feature type="domain" description="Transposase IS66 C-terminal" evidence="1">
    <location>
        <begin position="157"/>
        <end position="194"/>
    </location>
</feature>